<gene>
    <name evidence="2" type="ORF">BHE18_02615</name>
</gene>
<dbReference type="RefSeq" id="WP_071619924.1">
    <property type="nucleotide sequence ID" value="NZ_MINN01000117.1"/>
</dbReference>
<name>A0A1J6VZN8_9BACI</name>
<dbReference type="AlphaFoldDB" id="A0A1J6VZN8"/>
<evidence type="ECO:0000259" key="1">
    <source>
        <dbReference type="PROSITE" id="PS51186"/>
    </source>
</evidence>
<dbReference type="OrthoDB" id="3617575at2"/>
<organism evidence="2 3">
    <name type="scientific">Rossellomorea aquimaris</name>
    <dbReference type="NCBI Taxonomy" id="189382"/>
    <lineage>
        <taxon>Bacteria</taxon>
        <taxon>Bacillati</taxon>
        <taxon>Bacillota</taxon>
        <taxon>Bacilli</taxon>
        <taxon>Bacillales</taxon>
        <taxon>Bacillaceae</taxon>
        <taxon>Rossellomorea</taxon>
    </lineage>
</organism>
<dbReference type="InterPro" id="IPR000182">
    <property type="entry name" value="GNAT_dom"/>
</dbReference>
<keyword evidence="3" id="KW-1185">Reference proteome</keyword>
<dbReference type="Proteomes" id="UP000182062">
    <property type="component" value="Unassembled WGS sequence"/>
</dbReference>
<proteinExistence type="predicted"/>
<dbReference type="InterPro" id="IPR016181">
    <property type="entry name" value="Acyl_CoA_acyltransferase"/>
</dbReference>
<dbReference type="PROSITE" id="PS51186">
    <property type="entry name" value="GNAT"/>
    <property type="match status" value="1"/>
</dbReference>
<dbReference type="EMBL" id="MINN01000117">
    <property type="protein sequence ID" value="OIU69820.1"/>
    <property type="molecule type" value="Genomic_DNA"/>
</dbReference>
<dbReference type="GO" id="GO:0016747">
    <property type="term" value="F:acyltransferase activity, transferring groups other than amino-acyl groups"/>
    <property type="evidence" value="ECO:0007669"/>
    <property type="project" value="InterPro"/>
</dbReference>
<sequence>MKINLIPYNESKKEEVCKLYFENDFYFKTFMPDYLSESEILSSVNDAILIEINGEVAGLVECGEVMEAAGHYGIDFRVSKEFNIEETGTILSAIIQAYTVKVKVNKLAVKAYEKDEKYLSIFNECGFEVEGTLPNLVTINGENNGEVRLHKTFNSHREDKKNQLEESTINRFNSREDQYAGRL</sequence>
<comment type="caution">
    <text evidence="2">The sequence shown here is derived from an EMBL/GenBank/DDBJ whole genome shotgun (WGS) entry which is preliminary data.</text>
</comment>
<feature type="domain" description="N-acetyltransferase" evidence="1">
    <location>
        <begin position="3"/>
        <end position="154"/>
    </location>
</feature>
<dbReference type="SUPFAM" id="SSF55729">
    <property type="entry name" value="Acyl-CoA N-acyltransferases (Nat)"/>
    <property type="match status" value="1"/>
</dbReference>
<protein>
    <recommendedName>
        <fullName evidence="1">N-acetyltransferase domain-containing protein</fullName>
    </recommendedName>
</protein>
<reference evidence="2 3" key="1">
    <citation type="submission" date="2016-09" db="EMBL/GenBank/DDBJ databases">
        <title>Bacillus aquimaris SAMM genome sequence reveals colonization and biosurfactant production capacities.</title>
        <authorList>
            <person name="Waghmode S.R."/>
            <person name="Suryavanshi M.V."/>
        </authorList>
    </citation>
    <scope>NUCLEOTIDE SEQUENCE [LARGE SCALE GENOMIC DNA]</scope>
    <source>
        <strain evidence="2 3">SAMM</strain>
    </source>
</reference>
<accession>A0A1J6VZN8</accession>
<evidence type="ECO:0000313" key="3">
    <source>
        <dbReference type="Proteomes" id="UP000182062"/>
    </source>
</evidence>
<dbReference type="Gene3D" id="3.40.630.30">
    <property type="match status" value="1"/>
</dbReference>
<evidence type="ECO:0000313" key="2">
    <source>
        <dbReference type="EMBL" id="OIU69820.1"/>
    </source>
</evidence>